<keyword evidence="7" id="KW-1133">Transmembrane helix</keyword>
<organism evidence="11 12">
    <name type="scientific">Discina gigas</name>
    <dbReference type="NCBI Taxonomy" id="1032678"/>
    <lineage>
        <taxon>Eukaryota</taxon>
        <taxon>Fungi</taxon>
        <taxon>Dikarya</taxon>
        <taxon>Ascomycota</taxon>
        <taxon>Pezizomycotina</taxon>
        <taxon>Pezizomycetes</taxon>
        <taxon>Pezizales</taxon>
        <taxon>Discinaceae</taxon>
        <taxon>Discina</taxon>
    </lineage>
</organism>
<dbReference type="PROSITE" id="PS50920">
    <property type="entry name" value="SOLCAR"/>
    <property type="match status" value="3"/>
</dbReference>
<feature type="repeat" description="Solcar" evidence="9">
    <location>
        <begin position="81"/>
        <end position="172"/>
    </location>
</feature>
<feature type="repeat" description="Solcar" evidence="9">
    <location>
        <begin position="2"/>
        <end position="73"/>
    </location>
</feature>
<dbReference type="PANTHER" id="PTHR45618">
    <property type="entry name" value="MITOCHONDRIAL DICARBOXYLATE CARRIER-RELATED"/>
    <property type="match status" value="1"/>
</dbReference>
<gene>
    <name evidence="11" type="primary">DIC1</name>
    <name evidence="11" type="ORF">Q9L58_006030</name>
</gene>
<dbReference type="SUPFAM" id="SSF103506">
    <property type="entry name" value="Mitochondrial carrier"/>
    <property type="match status" value="1"/>
</dbReference>
<dbReference type="InterPro" id="IPR050391">
    <property type="entry name" value="Mito_Metabolite_Transporter"/>
</dbReference>
<accession>A0ABR3GGB3</accession>
<evidence type="ECO:0000256" key="8">
    <source>
        <dbReference type="ARBA" id="ARBA00023136"/>
    </source>
</evidence>
<dbReference type="InterPro" id="IPR018108">
    <property type="entry name" value="MCP_transmembrane"/>
</dbReference>
<name>A0ABR3GGB3_9PEZI</name>
<evidence type="ECO:0000313" key="12">
    <source>
        <dbReference type="Proteomes" id="UP001447188"/>
    </source>
</evidence>
<evidence type="ECO:0000256" key="9">
    <source>
        <dbReference type="PROSITE-ProRule" id="PRU00282"/>
    </source>
</evidence>
<dbReference type="Pfam" id="PF00153">
    <property type="entry name" value="Mito_carr"/>
    <property type="match status" value="3"/>
</dbReference>
<evidence type="ECO:0000256" key="1">
    <source>
        <dbReference type="ARBA" id="ARBA00004141"/>
    </source>
</evidence>
<evidence type="ECO:0000256" key="3">
    <source>
        <dbReference type="ARBA" id="ARBA00022448"/>
    </source>
</evidence>
<comment type="caution">
    <text evidence="11">The sequence shown here is derived from an EMBL/GenBank/DDBJ whole genome shotgun (WGS) entry which is preliminary data.</text>
</comment>
<dbReference type="PROSITE" id="PS51257">
    <property type="entry name" value="PROKAR_LIPOPROTEIN"/>
    <property type="match status" value="1"/>
</dbReference>
<keyword evidence="4 9" id="KW-0812">Transmembrane</keyword>
<protein>
    <submittedName>
        <fullName evidence="11">Mitochondrial dicarboxylate transporter</fullName>
    </submittedName>
</protein>
<sequence length="278" mass="31188">MKPLAYPFWLGGSSSCLAALFTHPLDLVKVRLQTAAKTPGVKPAMLGTLVNVVRHEATYSTTRFGVYEKMKTKFTYNNEKPSFLKLVGIASASGWVGGAAGNPADIINVRMQQDRANPPEQRRNYKNALDGLIRMAREEGPRSLFRGIWPNTLRAALMTAAQLASYDQFKAYLLKMRMFEDGLLTHFTASLLSGLVATTICSPVDVIKTRIMTSHDTHGIVHLLADITRKEGVSWMFRGWVPSFMRLGPHTILTFIALEQHKKVWRWMNEDHTSVILL</sequence>
<evidence type="ECO:0000256" key="10">
    <source>
        <dbReference type="RuleBase" id="RU000488"/>
    </source>
</evidence>
<keyword evidence="6" id="KW-0999">Mitochondrion inner membrane</keyword>
<evidence type="ECO:0000256" key="6">
    <source>
        <dbReference type="ARBA" id="ARBA00022792"/>
    </source>
</evidence>
<keyword evidence="6" id="KW-0496">Mitochondrion</keyword>
<dbReference type="EMBL" id="JBBBZM010000079">
    <property type="protein sequence ID" value="KAL0635001.1"/>
    <property type="molecule type" value="Genomic_DNA"/>
</dbReference>
<evidence type="ECO:0000256" key="4">
    <source>
        <dbReference type="ARBA" id="ARBA00022692"/>
    </source>
</evidence>
<dbReference type="Proteomes" id="UP001447188">
    <property type="component" value="Unassembled WGS sequence"/>
</dbReference>
<evidence type="ECO:0000256" key="2">
    <source>
        <dbReference type="ARBA" id="ARBA00006375"/>
    </source>
</evidence>
<dbReference type="InterPro" id="IPR023395">
    <property type="entry name" value="MCP_dom_sf"/>
</dbReference>
<feature type="repeat" description="Solcar" evidence="9">
    <location>
        <begin position="181"/>
        <end position="264"/>
    </location>
</feature>
<dbReference type="Gene3D" id="1.50.40.10">
    <property type="entry name" value="Mitochondrial carrier domain"/>
    <property type="match status" value="1"/>
</dbReference>
<comment type="subcellular location">
    <subcellularLocation>
        <location evidence="1">Membrane</location>
        <topology evidence="1">Multi-pass membrane protein</topology>
    </subcellularLocation>
</comment>
<keyword evidence="5" id="KW-0677">Repeat</keyword>
<reference evidence="11 12" key="1">
    <citation type="submission" date="2024-02" db="EMBL/GenBank/DDBJ databases">
        <title>Discinaceae phylogenomics.</title>
        <authorList>
            <person name="Dirks A.C."/>
            <person name="James T.Y."/>
        </authorList>
    </citation>
    <scope>NUCLEOTIDE SEQUENCE [LARGE SCALE GENOMIC DNA]</scope>
    <source>
        <strain evidence="11 12">ACD0624</strain>
    </source>
</reference>
<evidence type="ECO:0000313" key="11">
    <source>
        <dbReference type="EMBL" id="KAL0635001.1"/>
    </source>
</evidence>
<proteinExistence type="inferred from homology"/>
<keyword evidence="8 9" id="KW-0472">Membrane</keyword>
<comment type="similarity">
    <text evidence="2 10">Belongs to the mitochondrial carrier (TC 2.A.29) family.</text>
</comment>
<evidence type="ECO:0000256" key="5">
    <source>
        <dbReference type="ARBA" id="ARBA00022737"/>
    </source>
</evidence>
<evidence type="ECO:0000256" key="7">
    <source>
        <dbReference type="ARBA" id="ARBA00022989"/>
    </source>
</evidence>
<keyword evidence="3 10" id="KW-0813">Transport</keyword>
<keyword evidence="12" id="KW-1185">Reference proteome</keyword>